<comment type="caution">
    <text evidence="2">The sequence shown here is derived from an EMBL/GenBank/DDBJ whole genome shotgun (WGS) entry which is preliminary data.</text>
</comment>
<feature type="domain" description="HTH LytTR-type" evidence="1">
    <location>
        <begin position="25"/>
        <end position="67"/>
    </location>
</feature>
<proteinExistence type="predicted"/>
<evidence type="ECO:0000259" key="1">
    <source>
        <dbReference type="Pfam" id="PF04397"/>
    </source>
</evidence>
<accession>A0AAX0BQH0</accession>
<protein>
    <submittedName>
        <fullName evidence="2">LytTR family transcriptional regulator</fullName>
    </submittedName>
</protein>
<dbReference type="EMBL" id="JAAIMP010000007">
    <property type="protein sequence ID" value="NSC77019.1"/>
    <property type="molecule type" value="Genomic_DNA"/>
</dbReference>
<gene>
    <name evidence="2" type="ORF">G4312_06895</name>
</gene>
<dbReference type="InterPro" id="IPR007492">
    <property type="entry name" value="LytTR_DNA-bd_dom"/>
</dbReference>
<reference evidence="2" key="1">
    <citation type="journal article" date="2020" name="Cell Host Microbe">
        <title>Functional and Genomic Variation between Human-Derived Isolates of Lachnospiraceae Reveals Inter- and Intra-Species Diversity.</title>
        <authorList>
            <person name="Sorbara M.T."/>
            <person name="Littmann E.R."/>
            <person name="Fontana E."/>
            <person name="Moody T.U."/>
            <person name="Kohout C.E."/>
            <person name="Gjonbalaj M."/>
            <person name="Eaton V."/>
            <person name="Seok R."/>
            <person name="Leiner I.M."/>
            <person name="Pamer E.G."/>
        </authorList>
    </citation>
    <scope>NUCLEOTIDE SEQUENCE</scope>
    <source>
        <strain evidence="2">MSK.16.45</strain>
    </source>
</reference>
<dbReference type="AlphaFoldDB" id="A0AAX0BQH0"/>
<evidence type="ECO:0000313" key="3">
    <source>
        <dbReference type="Proteomes" id="UP001193756"/>
    </source>
</evidence>
<dbReference type="Gene3D" id="2.40.50.1020">
    <property type="entry name" value="LytTr DNA-binding domain"/>
    <property type="match status" value="1"/>
</dbReference>
<dbReference type="Proteomes" id="UP001193756">
    <property type="component" value="Unassembled WGS sequence"/>
</dbReference>
<name>A0AAX0BQH0_9FIRM</name>
<evidence type="ECO:0000313" key="2">
    <source>
        <dbReference type="EMBL" id="NSC77019.1"/>
    </source>
</evidence>
<dbReference type="GO" id="GO:0003677">
    <property type="term" value="F:DNA binding"/>
    <property type="evidence" value="ECO:0007669"/>
    <property type="project" value="InterPro"/>
</dbReference>
<sequence>MTKMNIEVFPDGSELWDDTASGKNKDGAGKFYGKLNTIEKQLVDSKTPFLRIHQSYLVNYRFICKIIFSHVTYL</sequence>
<dbReference type="Pfam" id="PF04397">
    <property type="entry name" value="LytTR"/>
    <property type="match status" value="1"/>
</dbReference>
<reference evidence="2" key="2">
    <citation type="submission" date="2020-02" db="EMBL/GenBank/DDBJ databases">
        <authorList>
            <person name="Littmann E."/>
            <person name="Sorbara M."/>
        </authorList>
    </citation>
    <scope>NUCLEOTIDE SEQUENCE</scope>
    <source>
        <strain evidence="2">MSK.16.45</strain>
    </source>
</reference>
<organism evidence="2 3">
    <name type="scientific">Agathobacter rectalis</name>
    <dbReference type="NCBI Taxonomy" id="39491"/>
    <lineage>
        <taxon>Bacteria</taxon>
        <taxon>Bacillati</taxon>
        <taxon>Bacillota</taxon>
        <taxon>Clostridia</taxon>
        <taxon>Lachnospirales</taxon>
        <taxon>Lachnospiraceae</taxon>
        <taxon>Agathobacter</taxon>
    </lineage>
</organism>